<keyword evidence="4" id="KW-0648">Protein biosynthesis</keyword>
<dbReference type="GO" id="GO:0004825">
    <property type="term" value="F:methionine-tRNA ligase activity"/>
    <property type="evidence" value="ECO:0007669"/>
    <property type="project" value="InterPro"/>
</dbReference>
<sequence>MEETIDVKVRKLPILGLRNILITSALPCGSNIPHLGNLIGGVLSADVFARYCRLRGYNALFICGRDNNRTTTEIKTMEEKCSPQEICDK</sequence>
<evidence type="ECO:0000313" key="8">
    <source>
        <dbReference type="Proteomes" id="UP000541444"/>
    </source>
</evidence>
<evidence type="ECO:0000256" key="1">
    <source>
        <dbReference type="ARBA" id="ARBA00022598"/>
    </source>
</evidence>
<keyword evidence="5" id="KW-0030">Aminoacyl-tRNA synthetase</keyword>
<dbReference type="GO" id="GO:0048608">
    <property type="term" value="P:reproductive structure development"/>
    <property type="evidence" value="ECO:0007669"/>
    <property type="project" value="UniProtKB-ARBA"/>
</dbReference>
<reference evidence="7 8" key="1">
    <citation type="journal article" date="2020" name="IScience">
        <title>Genome Sequencing of the Endangered Kingdonia uniflora (Circaeasteraceae, Ranunculales) Reveals Potential Mechanisms of Evolutionary Specialization.</title>
        <authorList>
            <person name="Sun Y."/>
            <person name="Deng T."/>
            <person name="Zhang A."/>
            <person name="Moore M.J."/>
            <person name="Landis J.B."/>
            <person name="Lin N."/>
            <person name="Zhang H."/>
            <person name="Zhang X."/>
            <person name="Huang J."/>
            <person name="Zhang X."/>
            <person name="Sun H."/>
            <person name="Wang H."/>
        </authorList>
    </citation>
    <scope>NUCLEOTIDE SEQUENCE [LARGE SCALE GENOMIC DNA]</scope>
    <source>
        <strain evidence="7">TB1705</strain>
        <tissue evidence="7">Leaf</tissue>
    </source>
</reference>
<dbReference type="Gene3D" id="3.40.50.620">
    <property type="entry name" value="HUPs"/>
    <property type="match status" value="1"/>
</dbReference>
<comment type="caution">
    <text evidence="7">The sequence shown here is derived from an EMBL/GenBank/DDBJ whole genome shotgun (WGS) entry which is preliminary data.</text>
</comment>
<feature type="domain" description="Methionyl/Leucyl tRNA synthetase" evidence="6">
    <location>
        <begin position="20"/>
        <end position="89"/>
    </location>
</feature>
<dbReference type="EMBL" id="JACGCM010001796">
    <property type="protein sequence ID" value="KAF6149394.1"/>
    <property type="molecule type" value="Genomic_DNA"/>
</dbReference>
<dbReference type="Pfam" id="PF09334">
    <property type="entry name" value="tRNA-synt_1g"/>
    <property type="match status" value="1"/>
</dbReference>
<protein>
    <recommendedName>
        <fullName evidence="6">Methionyl/Leucyl tRNA synthetase domain-containing protein</fullName>
    </recommendedName>
</protein>
<accession>A0A7J7M3M5</accession>
<dbReference type="GO" id="GO:0006431">
    <property type="term" value="P:methionyl-tRNA aminoacylation"/>
    <property type="evidence" value="ECO:0007669"/>
    <property type="project" value="TreeGrafter"/>
</dbReference>
<evidence type="ECO:0000256" key="3">
    <source>
        <dbReference type="ARBA" id="ARBA00022840"/>
    </source>
</evidence>
<gene>
    <name evidence="7" type="ORF">GIB67_016932</name>
</gene>
<evidence type="ECO:0000256" key="4">
    <source>
        <dbReference type="ARBA" id="ARBA00022917"/>
    </source>
</evidence>
<proteinExistence type="predicted"/>
<dbReference type="GO" id="GO:0017101">
    <property type="term" value="C:aminoacyl-tRNA synthetase multienzyme complex"/>
    <property type="evidence" value="ECO:0007669"/>
    <property type="project" value="TreeGrafter"/>
</dbReference>
<dbReference type="PANTHER" id="PTHR45765:SF1">
    <property type="entry name" value="METHIONINE--TRNA LIGASE, CYTOPLASMIC"/>
    <property type="match status" value="1"/>
</dbReference>
<dbReference type="Proteomes" id="UP000541444">
    <property type="component" value="Unassembled WGS sequence"/>
</dbReference>
<dbReference type="InterPro" id="IPR015413">
    <property type="entry name" value="Methionyl/Leucyl_tRNA_Synth"/>
</dbReference>
<keyword evidence="2" id="KW-0547">Nucleotide-binding</keyword>
<keyword evidence="3" id="KW-0067">ATP-binding</keyword>
<keyword evidence="8" id="KW-1185">Reference proteome</keyword>
<evidence type="ECO:0000256" key="2">
    <source>
        <dbReference type="ARBA" id="ARBA00022741"/>
    </source>
</evidence>
<dbReference type="InterPro" id="IPR014729">
    <property type="entry name" value="Rossmann-like_a/b/a_fold"/>
</dbReference>
<evidence type="ECO:0000259" key="6">
    <source>
        <dbReference type="Pfam" id="PF09334"/>
    </source>
</evidence>
<dbReference type="InterPro" id="IPR001412">
    <property type="entry name" value="aa-tRNA-synth_I_CS"/>
</dbReference>
<dbReference type="InterPro" id="IPR023458">
    <property type="entry name" value="Met-tRNA_ligase_1"/>
</dbReference>
<organism evidence="7 8">
    <name type="scientific">Kingdonia uniflora</name>
    <dbReference type="NCBI Taxonomy" id="39325"/>
    <lineage>
        <taxon>Eukaryota</taxon>
        <taxon>Viridiplantae</taxon>
        <taxon>Streptophyta</taxon>
        <taxon>Embryophyta</taxon>
        <taxon>Tracheophyta</taxon>
        <taxon>Spermatophyta</taxon>
        <taxon>Magnoliopsida</taxon>
        <taxon>Ranunculales</taxon>
        <taxon>Circaeasteraceae</taxon>
        <taxon>Kingdonia</taxon>
    </lineage>
</organism>
<name>A0A7J7M3M5_9MAGN</name>
<dbReference type="OrthoDB" id="5844513at2759"/>
<evidence type="ECO:0000256" key="5">
    <source>
        <dbReference type="ARBA" id="ARBA00023146"/>
    </source>
</evidence>
<evidence type="ECO:0000313" key="7">
    <source>
        <dbReference type="EMBL" id="KAF6149394.1"/>
    </source>
</evidence>
<dbReference type="PROSITE" id="PS00178">
    <property type="entry name" value="AA_TRNA_LIGASE_I"/>
    <property type="match status" value="1"/>
</dbReference>
<dbReference type="GO" id="GO:0009791">
    <property type="term" value="P:post-embryonic development"/>
    <property type="evidence" value="ECO:0007669"/>
    <property type="project" value="UniProtKB-ARBA"/>
</dbReference>
<dbReference type="GO" id="GO:0005829">
    <property type="term" value="C:cytosol"/>
    <property type="evidence" value="ECO:0007669"/>
    <property type="project" value="TreeGrafter"/>
</dbReference>
<dbReference type="AlphaFoldDB" id="A0A7J7M3M5"/>
<dbReference type="SUPFAM" id="SSF52374">
    <property type="entry name" value="Nucleotidylyl transferase"/>
    <property type="match status" value="1"/>
</dbReference>
<dbReference type="GO" id="GO:0005524">
    <property type="term" value="F:ATP binding"/>
    <property type="evidence" value="ECO:0007669"/>
    <property type="project" value="UniProtKB-KW"/>
</dbReference>
<dbReference type="PANTHER" id="PTHR45765">
    <property type="entry name" value="METHIONINE--TRNA LIGASE"/>
    <property type="match status" value="1"/>
</dbReference>
<keyword evidence="1" id="KW-0436">Ligase</keyword>